<protein>
    <recommendedName>
        <fullName evidence="4">Secretion system C-terminal sorting domain-containing protein</fullName>
    </recommendedName>
</protein>
<keyword evidence="1" id="KW-1133">Transmembrane helix</keyword>
<keyword evidence="3" id="KW-1185">Reference proteome</keyword>
<dbReference type="RefSeq" id="WP_192007493.1">
    <property type="nucleotide sequence ID" value="NZ_JACYTQ010000001.1"/>
</dbReference>
<proteinExistence type="predicted"/>
<keyword evidence="1" id="KW-0472">Membrane</keyword>
<dbReference type="EMBL" id="JACYTQ010000001">
    <property type="protein sequence ID" value="MBD8487513.1"/>
    <property type="molecule type" value="Genomic_DNA"/>
</dbReference>
<evidence type="ECO:0000313" key="2">
    <source>
        <dbReference type="EMBL" id="MBD8487513.1"/>
    </source>
</evidence>
<keyword evidence="1" id="KW-0812">Transmembrane</keyword>
<name>A0ABR9AFN5_9BACT</name>
<dbReference type="Proteomes" id="UP000647133">
    <property type="component" value="Unassembled WGS sequence"/>
</dbReference>
<feature type="transmembrane region" description="Helical" evidence="1">
    <location>
        <begin position="12"/>
        <end position="31"/>
    </location>
</feature>
<sequence>MKKHLLRRIYHTVFLSAILFYTSGMATGFYAQNFLKKPENNITFPTNLNTPDIDFDLKSTGQKKFKIILDENIKTKTTVKIFDIIGNLILEDAIIPEDGKQKSYDFSHIKSQLFVVEVGNSKYNKTKSVYANPQGIKKIDSTSMEKMENKNVSNNK</sequence>
<accession>A0ABR9AFN5</accession>
<evidence type="ECO:0000313" key="3">
    <source>
        <dbReference type="Proteomes" id="UP000647133"/>
    </source>
</evidence>
<gene>
    <name evidence="2" type="ORF">IFO69_02015</name>
</gene>
<comment type="caution">
    <text evidence="2">The sequence shown here is derived from an EMBL/GenBank/DDBJ whole genome shotgun (WGS) entry which is preliminary data.</text>
</comment>
<organism evidence="2 3">
    <name type="scientific">Echinicola arenosa</name>
    <dbReference type="NCBI Taxonomy" id="2774144"/>
    <lineage>
        <taxon>Bacteria</taxon>
        <taxon>Pseudomonadati</taxon>
        <taxon>Bacteroidota</taxon>
        <taxon>Cytophagia</taxon>
        <taxon>Cytophagales</taxon>
        <taxon>Cyclobacteriaceae</taxon>
        <taxon>Echinicola</taxon>
    </lineage>
</organism>
<reference evidence="2 3" key="1">
    <citation type="submission" date="2020-09" db="EMBL/GenBank/DDBJ databases">
        <title>Echinicola sp. CAU 1574 isolated from sand of Sido Beach.</title>
        <authorList>
            <person name="Kim W."/>
        </authorList>
    </citation>
    <scope>NUCLEOTIDE SEQUENCE [LARGE SCALE GENOMIC DNA]</scope>
    <source>
        <strain evidence="2 3">CAU 1574</strain>
    </source>
</reference>
<evidence type="ECO:0000256" key="1">
    <source>
        <dbReference type="SAM" id="Phobius"/>
    </source>
</evidence>
<evidence type="ECO:0008006" key="4">
    <source>
        <dbReference type="Google" id="ProtNLM"/>
    </source>
</evidence>